<dbReference type="PROSITE" id="PS00107">
    <property type="entry name" value="PROTEIN_KINASE_ATP"/>
    <property type="match status" value="1"/>
</dbReference>
<organism evidence="8 9">
    <name type="scientific">Streptomyces noboritoensis</name>
    <dbReference type="NCBI Taxonomy" id="67337"/>
    <lineage>
        <taxon>Bacteria</taxon>
        <taxon>Bacillati</taxon>
        <taxon>Actinomycetota</taxon>
        <taxon>Actinomycetes</taxon>
        <taxon>Kitasatosporales</taxon>
        <taxon>Streptomycetaceae</taxon>
        <taxon>Streptomyces</taxon>
    </lineage>
</organism>
<evidence type="ECO:0000259" key="7">
    <source>
        <dbReference type="PROSITE" id="PS50011"/>
    </source>
</evidence>
<feature type="compositionally biased region" description="Low complexity" evidence="6">
    <location>
        <begin position="357"/>
        <end position="376"/>
    </location>
</feature>
<feature type="region of interest" description="Disordered" evidence="6">
    <location>
        <begin position="350"/>
        <end position="390"/>
    </location>
</feature>
<feature type="domain" description="Protein kinase" evidence="7">
    <location>
        <begin position="15"/>
        <end position="275"/>
    </location>
</feature>
<keyword evidence="8" id="KW-0723">Serine/threonine-protein kinase</keyword>
<dbReference type="InterPro" id="IPR011009">
    <property type="entry name" value="Kinase-like_dom_sf"/>
</dbReference>
<proteinExistence type="predicted"/>
<evidence type="ECO:0000256" key="1">
    <source>
        <dbReference type="ARBA" id="ARBA00022679"/>
    </source>
</evidence>
<dbReference type="RefSeq" id="WP_394322052.1">
    <property type="nucleotide sequence ID" value="NZ_JBHMQV010000009.1"/>
</dbReference>
<dbReference type="InterPro" id="IPR008271">
    <property type="entry name" value="Ser/Thr_kinase_AS"/>
</dbReference>
<comment type="caution">
    <text evidence="8">The sequence shown here is derived from an EMBL/GenBank/DDBJ whole genome shotgun (WGS) entry which is preliminary data.</text>
</comment>
<dbReference type="SUPFAM" id="SSF56112">
    <property type="entry name" value="Protein kinase-like (PK-like)"/>
    <property type="match status" value="1"/>
</dbReference>
<dbReference type="InterPro" id="IPR017441">
    <property type="entry name" value="Protein_kinase_ATP_BS"/>
</dbReference>
<dbReference type="GO" id="GO:0004674">
    <property type="term" value="F:protein serine/threonine kinase activity"/>
    <property type="evidence" value="ECO:0007669"/>
    <property type="project" value="UniProtKB-KW"/>
</dbReference>
<gene>
    <name evidence="8" type="ORF">ACFH04_25605</name>
</gene>
<dbReference type="Gene3D" id="3.30.200.20">
    <property type="entry name" value="Phosphorylase Kinase, domain 1"/>
    <property type="match status" value="1"/>
</dbReference>
<evidence type="ECO:0000256" key="3">
    <source>
        <dbReference type="ARBA" id="ARBA00022777"/>
    </source>
</evidence>
<evidence type="ECO:0000313" key="9">
    <source>
        <dbReference type="Proteomes" id="UP001589887"/>
    </source>
</evidence>
<dbReference type="SMART" id="SM00220">
    <property type="entry name" value="S_TKc"/>
    <property type="match status" value="1"/>
</dbReference>
<dbReference type="Pfam" id="PF00069">
    <property type="entry name" value="Pkinase"/>
    <property type="match status" value="1"/>
</dbReference>
<protein>
    <submittedName>
        <fullName evidence="8">Serine/threonine protein kinase</fullName>
    </submittedName>
</protein>
<evidence type="ECO:0000256" key="2">
    <source>
        <dbReference type="ARBA" id="ARBA00022741"/>
    </source>
</evidence>
<keyword evidence="1" id="KW-0808">Transferase</keyword>
<sequence>MDALKPRDPAHIGTYALLARLGAGGMGMVYLGRSPGGRLVALKVIKDEITDHPEALARFRREAETVRAVRSAYTANLIDASLAAPPYWLATEYVSGPTLSRAVADRGPFPADTCRKLFAALAEGLASVHAYGVTHRDLKPQNVILAPQGPQLIDFGIARAAADTALTQPGLAPGTPGYTAPEVLLRNEVGDPADVFALGATIAFAATGRAPFGGGPLDAVSYRAVHEAVDVAGVEPSLAALILACAAKDPAERPTPAEVIVRCAVTSALVEDPYYQALTTGLTEPPPHDLPTATAAGLIPANHAPPPPPSYTPTLAPRSRRTPWLVTVAVAAVLGVTVAVLLRGLPEGGDGGGAGASGPSVQPGKPSGRTSSTAPAGSGGAAQPPPYIENNRVSRDYWTLSKDPVTASHGIGECHTIGGEGNTPAEFQTAVEDSGGQGLPHVTKKAKIAMRMKYAELKNTRPEPYYISVGVKPPHEIDPDTGKPFVDLKMENKSIGYTSKPVDIYKNWKSGEFIELTYPDDFTSHFEGKSDNAIPVANDPGDWTVVFYHVKGGPTDYASIACSGFRVK</sequence>
<keyword evidence="9" id="KW-1185">Reference proteome</keyword>
<dbReference type="Proteomes" id="UP001589887">
    <property type="component" value="Unassembled WGS sequence"/>
</dbReference>
<accession>A0ABV6TMR0</accession>
<name>A0ABV6TMR0_9ACTN</name>
<keyword evidence="4 5" id="KW-0067">ATP-binding</keyword>
<dbReference type="PROSITE" id="PS00108">
    <property type="entry name" value="PROTEIN_KINASE_ST"/>
    <property type="match status" value="1"/>
</dbReference>
<keyword evidence="2 5" id="KW-0547">Nucleotide-binding</keyword>
<evidence type="ECO:0000256" key="4">
    <source>
        <dbReference type="ARBA" id="ARBA00022840"/>
    </source>
</evidence>
<dbReference type="Gene3D" id="1.10.510.10">
    <property type="entry name" value="Transferase(Phosphotransferase) domain 1"/>
    <property type="match status" value="1"/>
</dbReference>
<feature type="binding site" evidence="5">
    <location>
        <position position="43"/>
    </location>
    <ligand>
        <name>ATP</name>
        <dbReference type="ChEBI" id="CHEBI:30616"/>
    </ligand>
</feature>
<dbReference type="EMBL" id="JBHMQV010000009">
    <property type="protein sequence ID" value="MFC0847068.1"/>
    <property type="molecule type" value="Genomic_DNA"/>
</dbReference>
<keyword evidence="3 8" id="KW-0418">Kinase</keyword>
<dbReference type="PANTHER" id="PTHR43289:SF34">
    <property type="entry name" value="SERINE_THREONINE-PROTEIN KINASE YBDM-RELATED"/>
    <property type="match status" value="1"/>
</dbReference>
<feature type="region of interest" description="Disordered" evidence="6">
    <location>
        <begin position="280"/>
        <end position="317"/>
    </location>
</feature>
<evidence type="ECO:0000256" key="5">
    <source>
        <dbReference type="PROSITE-ProRule" id="PRU10141"/>
    </source>
</evidence>
<dbReference type="InterPro" id="IPR000719">
    <property type="entry name" value="Prot_kinase_dom"/>
</dbReference>
<reference evidence="8 9" key="1">
    <citation type="submission" date="2024-09" db="EMBL/GenBank/DDBJ databases">
        <authorList>
            <person name="Sun Q."/>
            <person name="Mori K."/>
        </authorList>
    </citation>
    <scope>NUCLEOTIDE SEQUENCE [LARGE SCALE GENOMIC DNA]</scope>
    <source>
        <strain evidence="8 9">JCM 4557</strain>
    </source>
</reference>
<dbReference type="CDD" id="cd14014">
    <property type="entry name" value="STKc_PknB_like"/>
    <property type="match status" value="1"/>
</dbReference>
<dbReference type="PANTHER" id="PTHR43289">
    <property type="entry name" value="MITOGEN-ACTIVATED PROTEIN KINASE KINASE KINASE 20-RELATED"/>
    <property type="match status" value="1"/>
</dbReference>
<evidence type="ECO:0000256" key="6">
    <source>
        <dbReference type="SAM" id="MobiDB-lite"/>
    </source>
</evidence>
<evidence type="ECO:0000313" key="8">
    <source>
        <dbReference type="EMBL" id="MFC0847068.1"/>
    </source>
</evidence>
<dbReference type="PROSITE" id="PS50011">
    <property type="entry name" value="PROTEIN_KINASE_DOM"/>
    <property type="match status" value="1"/>
</dbReference>